<dbReference type="InParanoid" id="H3GQ15"/>
<dbReference type="VEuPathDB" id="FungiDB:KRP23_7968"/>
<dbReference type="OMA" id="FHAGQPF"/>
<dbReference type="OrthoDB" id="123313at2759"/>
<evidence type="ECO:0000313" key="3">
    <source>
        <dbReference type="Proteomes" id="UP000005238"/>
    </source>
</evidence>
<evidence type="ECO:0008006" key="4">
    <source>
        <dbReference type="Google" id="ProtNLM"/>
    </source>
</evidence>
<protein>
    <recommendedName>
        <fullName evidence="4">PX domain-containing protein</fullName>
    </recommendedName>
</protein>
<dbReference type="eggNOG" id="ENOG502SXGB">
    <property type="taxonomic scope" value="Eukaryota"/>
</dbReference>
<dbReference type="RefSeq" id="XP_067745140.1">
    <property type="nucleotide sequence ID" value="XM_067893349.1"/>
</dbReference>
<dbReference type="EMBL" id="DS566032">
    <property type="status" value="NOT_ANNOTATED_CDS"/>
    <property type="molecule type" value="Genomic_DNA"/>
</dbReference>
<dbReference type="HOGENOM" id="CLU_085932_1_0_1"/>
<feature type="region of interest" description="Disordered" evidence="1">
    <location>
        <begin position="94"/>
        <end position="130"/>
    </location>
</feature>
<evidence type="ECO:0000256" key="1">
    <source>
        <dbReference type="SAM" id="MobiDB-lite"/>
    </source>
</evidence>
<reference evidence="2" key="2">
    <citation type="submission" date="2015-06" db="UniProtKB">
        <authorList>
            <consortium name="EnsemblProtists"/>
        </authorList>
    </citation>
    <scope>IDENTIFICATION</scope>
    <source>
        <strain evidence="2">Pr102</strain>
    </source>
</reference>
<organism evidence="2 3">
    <name type="scientific">Phytophthora ramorum</name>
    <name type="common">Sudden oak death agent</name>
    <dbReference type="NCBI Taxonomy" id="164328"/>
    <lineage>
        <taxon>Eukaryota</taxon>
        <taxon>Sar</taxon>
        <taxon>Stramenopiles</taxon>
        <taxon>Oomycota</taxon>
        <taxon>Peronosporomycetes</taxon>
        <taxon>Peronosporales</taxon>
        <taxon>Peronosporaceae</taxon>
        <taxon>Phytophthora</taxon>
    </lineage>
</organism>
<evidence type="ECO:0000313" key="2">
    <source>
        <dbReference type="EnsemblProtists" id="Phyra78838"/>
    </source>
</evidence>
<dbReference type="Proteomes" id="UP000005238">
    <property type="component" value="Unassembled WGS sequence"/>
</dbReference>
<dbReference type="EnsemblProtists" id="Phyra78838">
    <property type="protein sequence ID" value="Phyra78838"/>
    <property type="gene ID" value="Phyra78838"/>
</dbReference>
<dbReference type="GeneID" id="94229134"/>
<sequence>MTGVATSSNDREQHKELLSVARATPTPTSASLPVLNAASLTPASMAVQASTSMDFLASIEQMRIADTHKSVRDGATLYEVQTYTLFQPTSNIPTVRNSGVQTPTRPAQTSVSQCSTTTPTDASASNQDAPERAPNLCVRRRFADFARLRHEALAASCVNAHFLCQYCRQFQTYARFHAGQPFWFLRVVTTTKQRKKILARFLADLAAFAQSRAQRDRHCRLRQTLPKLLEQFLTD</sequence>
<name>H3GQ15_PHYRM</name>
<accession>H3GQ15</accession>
<dbReference type="AlphaFoldDB" id="H3GQ15"/>
<reference evidence="3" key="1">
    <citation type="journal article" date="2006" name="Science">
        <title>Phytophthora genome sequences uncover evolutionary origins and mechanisms of pathogenesis.</title>
        <authorList>
            <person name="Tyler B.M."/>
            <person name="Tripathy S."/>
            <person name="Zhang X."/>
            <person name="Dehal P."/>
            <person name="Jiang R.H."/>
            <person name="Aerts A."/>
            <person name="Arredondo F.D."/>
            <person name="Baxter L."/>
            <person name="Bensasson D."/>
            <person name="Beynon J.L."/>
            <person name="Chapman J."/>
            <person name="Damasceno C.M."/>
            <person name="Dorrance A.E."/>
            <person name="Dou D."/>
            <person name="Dickerman A.W."/>
            <person name="Dubchak I.L."/>
            <person name="Garbelotto M."/>
            <person name="Gijzen M."/>
            <person name="Gordon S.G."/>
            <person name="Govers F."/>
            <person name="Grunwald N.J."/>
            <person name="Huang W."/>
            <person name="Ivors K.L."/>
            <person name="Jones R.W."/>
            <person name="Kamoun S."/>
            <person name="Krampis K."/>
            <person name="Lamour K.H."/>
            <person name="Lee M.K."/>
            <person name="McDonald W.H."/>
            <person name="Medina M."/>
            <person name="Meijer H.J."/>
            <person name="Nordberg E.K."/>
            <person name="Maclean D.J."/>
            <person name="Ospina-Giraldo M.D."/>
            <person name="Morris P.F."/>
            <person name="Phuntumart V."/>
            <person name="Putnam N.H."/>
            <person name="Rash S."/>
            <person name="Rose J.K."/>
            <person name="Sakihama Y."/>
            <person name="Salamov A.A."/>
            <person name="Savidor A."/>
            <person name="Scheuring C.F."/>
            <person name="Smith B.M."/>
            <person name="Sobral B.W."/>
            <person name="Terry A."/>
            <person name="Torto-Alalibo T.A."/>
            <person name="Win J."/>
            <person name="Xu Z."/>
            <person name="Zhang H."/>
            <person name="Grigoriev I.V."/>
            <person name="Rokhsar D.S."/>
            <person name="Boore J.L."/>
        </authorList>
    </citation>
    <scope>NUCLEOTIDE SEQUENCE [LARGE SCALE GENOMIC DNA]</scope>
    <source>
        <strain evidence="3">Pr102</strain>
    </source>
</reference>
<feature type="compositionally biased region" description="Polar residues" evidence="1">
    <location>
        <begin position="94"/>
        <end position="128"/>
    </location>
</feature>
<proteinExistence type="predicted"/>
<keyword evidence="3" id="KW-1185">Reference proteome</keyword>
<dbReference type="VEuPathDB" id="FungiDB:KRP22_53"/>